<protein>
    <submittedName>
        <fullName evidence="3">Uncharacterized protein</fullName>
    </submittedName>
</protein>
<evidence type="ECO:0000313" key="4">
    <source>
        <dbReference type="Proteomes" id="UP000193467"/>
    </source>
</evidence>
<keyword evidence="2" id="KW-0732">Signal</keyword>
<keyword evidence="4" id="KW-1185">Reference proteome</keyword>
<name>A0A1Y2FYG0_9BASI</name>
<dbReference type="Proteomes" id="UP000193467">
    <property type="component" value="Unassembled WGS sequence"/>
</dbReference>
<keyword evidence="1" id="KW-0812">Transmembrane</keyword>
<evidence type="ECO:0000256" key="2">
    <source>
        <dbReference type="SAM" id="SignalP"/>
    </source>
</evidence>
<dbReference type="AlphaFoldDB" id="A0A1Y2FYG0"/>
<gene>
    <name evidence="3" type="ORF">BCR35DRAFT_301351</name>
</gene>
<reference evidence="3 4" key="1">
    <citation type="submission" date="2016-07" db="EMBL/GenBank/DDBJ databases">
        <title>Pervasive Adenine N6-methylation of Active Genes in Fungi.</title>
        <authorList>
            <consortium name="DOE Joint Genome Institute"/>
            <person name="Mondo S.J."/>
            <person name="Dannebaum R.O."/>
            <person name="Kuo R.C."/>
            <person name="Labutti K."/>
            <person name="Haridas S."/>
            <person name="Kuo A."/>
            <person name="Salamov A."/>
            <person name="Ahrendt S.R."/>
            <person name="Lipzen A."/>
            <person name="Sullivan W."/>
            <person name="Andreopoulos W.B."/>
            <person name="Clum A."/>
            <person name="Lindquist E."/>
            <person name="Daum C."/>
            <person name="Ramamoorthy G.K."/>
            <person name="Gryganskyi A."/>
            <person name="Culley D."/>
            <person name="Magnuson J.K."/>
            <person name="James T.Y."/>
            <person name="O'Malley M.A."/>
            <person name="Stajich J.E."/>
            <person name="Spatafora J.W."/>
            <person name="Visel A."/>
            <person name="Grigoriev I.V."/>
        </authorList>
    </citation>
    <scope>NUCLEOTIDE SEQUENCE [LARGE SCALE GENOMIC DNA]</scope>
    <source>
        <strain evidence="3 4">62-1032</strain>
    </source>
</reference>
<evidence type="ECO:0000313" key="3">
    <source>
        <dbReference type="EMBL" id="ORY88592.1"/>
    </source>
</evidence>
<sequence length="279" mass="30128">MLFPILPVLLGAVGLASAASTPILAYSSPKPFLGLESGTFDQSKNDGVVMFLPGFHACGTLQLLSVEGLHHTDFALLPFRNATAVEVGDPTGSGLKEAFAAAETKDLESDEDGNEREMLVWAKGWAKSCGKGAAMKEVRVAKVGVDWNGDREESVRQMDAAIAPHLASLPAPPHPHLVILTSFSPSVLLTLFDIATSTSHPKSPTTPSSPNKDPLEFPRRRRHGLFALIVGTFKTVFWLVVFTALGWGRGSSGRRGRGERRRRGGLGSAMMRSWIWRLT</sequence>
<comment type="caution">
    <text evidence="3">The sequence shown here is derived from an EMBL/GenBank/DDBJ whole genome shotgun (WGS) entry which is preliminary data.</text>
</comment>
<dbReference type="OrthoDB" id="2530479at2759"/>
<feature type="transmembrane region" description="Helical" evidence="1">
    <location>
        <begin position="225"/>
        <end position="247"/>
    </location>
</feature>
<evidence type="ECO:0000256" key="1">
    <source>
        <dbReference type="SAM" id="Phobius"/>
    </source>
</evidence>
<accession>A0A1Y2FYG0</accession>
<keyword evidence="1" id="KW-0472">Membrane</keyword>
<feature type="chain" id="PRO_5013050658" evidence="2">
    <location>
        <begin position="19"/>
        <end position="279"/>
    </location>
</feature>
<keyword evidence="1" id="KW-1133">Transmembrane helix</keyword>
<feature type="non-terminal residue" evidence="3">
    <location>
        <position position="279"/>
    </location>
</feature>
<organism evidence="3 4">
    <name type="scientific">Leucosporidium creatinivorum</name>
    <dbReference type="NCBI Taxonomy" id="106004"/>
    <lineage>
        <taxon>Eukaryota</taxon>
        <taxon>Fungi</taxon>
        <taxon>Dikarya</taxon>
        <taxon>Basidiomycota</taxon>
        <taxon>Pucciniomycotina</taxon>
        <taxon>Microbotryomycetes</taxon>
        <taxon>Leucosporidiales</taxon>
        <taxon>Leucosporidium</taxon>
    </lineage>
</organism>
<dbReference type="InParanoid" id="A0A1Y2FYG0"/>
<proteinExistence type="predicted"/>
<dbReference type="EMBL" id="MCGR01000009">
    <property type="protein sequence ID" value="ORY88592.1"/>
    <property type="molecule type" value="Genomic_DNA"/>
</dbReference>
<feature type="signal peptide" evidence="2">
    <location>
        <begin position="1"/>
        <end position="18"/>
    </location>
</feature>